<feature type="domain" description="Immunoglobulin V-set" evidence="1">
    <location>
        <begin position="10"/>
        <end position="54"/>
    </location>
</feature>
<evidence type="ECO:0000313" key="2">
    <source>
        <dbReference type="Ensembl" id="ENSSPAP00000016681.1"/>
    </source>
</evidence>
<dbReference type="Ensembl" id="ENSSPAT00000016944.1">
    <property type="protein sequence ID" value="ENSSPAP00000016681.1"/>
    <property type="gene ID" value="ENSSPAG00000012591.1"/>
</dbReference>
<organism evidence="2">
    <name type="scientific">Stegastes partitus</name>
    <name type="common">bicolor damselfish</name>
    <dbReference type="NCBI Taxonomy" id="144197"/>
    <lineage>
        <taxon>Eukaryota</taxon>
        <taxon>Metazoa</taxon>
        <taxon>Chordata</taxon>
        <taxon>Craniata</taxon>
        <taxon>Vertebrata</taxon>
        <taxon>Euteleostomi</taxon>
        <taxon>Actinopterygii</taxon>
        <taxon>Neopterygii</taxon>
        <taxon>Teleostei</taxon>
        <taxon>Neoteleostei</taxon>
        <taxon>Acanthomorphata</taxon>
        <taxon>Ovalentaria</taxon>
        <taxon>Pomacentridae</taxon>
        <taxon>Stegastes</taxon>
    </lineage>
</organism>
<dbReference type="AlphaFoldDB" id="A0A3B5A8I0"/>
<accession>A0A3B5A8I0</accession>
<proteinExistence type="predicted"/>
<sequence length="70" mass="7264">MDFLSNNSSLISDGRFSITDTESGFGVSISNVSPQDAGVYWCGQTTPGLTGVEQKAVINNTTSSSSTNSP</sequence>
<dbReference type="SUPFAM" id="SSF48726">
    <property type="entry name" value="Immunoglobulin"/>
    <property type="match status" value="1"/>
</dbReference>
<dbReference type="Gene3D" id="2.60.40.10">
    <property type="entry name" value="Immunoglobulins"/>
    <property type="match status" value="1"/>
</dbReference>
<name>A0A3B5A8I0_9TELE</name>
<evidence type="ECO:0000259" key="1">
    <source>
        <dbReference type="Pfam" id="PF07686"/>
    </source>
</evidence>
<reference evidence="2" key="1">
    <citation type="submission" date="2023-09" db="UniProtKB">
        <authorList>
            <consortium name="Ensembl"/>
        </authorList>
    </citation>
    <scope>IDENTIFICATION</scope>
</reference>
<protein>
    <recommendedName>
        <fullName evidence="1">Immunoglobulin V-set domain-containing protein</fullName>
    </recommendedName>
</protein>
<dbReference type="Pfam" id="PF07686">
    <property type="entry name" value="V-set"/>
    <property type="match status" value="1"/>
</dbReference>
<dbReference type="InterPro" id="IPR013106">
    <property type="entry name" value="Ig_V-set"/>
</dbReference>
<dbReference type="InterPro" id="IPR036179">
    <property type="entry name" value="Ig-like_dom_sf"/>
</dbReference>
<dbReference type="InterPro" id="IPR013783">
    <property type="entry name" value="Ig-like_fold"/>
</dbReference>